<dbReference type="GO" id="GO:0004930">
    <property type="term" value="F:G protein-coupled receptor activity"/>
    <property type="evidence" value="ECO:0007669"/>
    <property type="project" value="UniProtKB-KW"/>
</dbReference>
<dbReference type="AlphaFoldDB" id="K1QI05"/>
<evidence type="ECO:0000313" key="9">
    <source>
        <dbReference type="EMBL" id="EKC36417.1"/>
    </source>
</evidence>
<dbReference type="SUPFAM" id="SSF81321">
    <property type="entry name" value="Family A G protein-coupled receptor-like"/>
    <property type="match status" value="1"/>
</dbReference>
<evidence type="ECO:0000259" key="8">
    <source>
        <dbReference type="PROSITE" id="PS50262"/>
    </source>
</evidence>
<evidence type="ECO:0000256" key="2">
    <source>
        <dbReference type="ARBA" id="ARBA00022692"/>
    </source>
</evidence>
<dbReference type="PROSITE" id="PS50262">
    <property type="entry name" value="G_PROTEIN_RECEP_F1_2"/>
    <property type="match status" value="1"/>
</dbReference>
<organism evidence="9">
    <name type="scientific">Magallana gigas</name>
    <name type="common">Pacific oyster</name>
    <name type="synonym">Crassostrea gigas</name>
    <dbReference type="NCBI Taxonomy" id="29159"/>
    <lineage>
        <taxon>Eukaryota</taxon>
        <taxon>Metazoa</taxon>
        <taxon>Spiralia</taxon>
        <taxon>Lophotrochozoa</taxon>
        <taxon>Mollusca</taxon>
        <taxon>Bivalvia</taxon>
        <taxon>Autobranchia</taxon>
        <taxon>Pteriomorphia</taxon>
        <taxon>Ostreida</taxon>
        <taxon>Ostreoidea</taxon>
        <taxon>Ostreidae</taxon>
        <taxon>Magallana</taxon>
    </lineage>
</organism>
<dbReference type="Gene3D" id="1.20.1070.10">
    <property type="entry name" value="Rhodopsin 7-helix transmembrane proteins"/>
    <property type="match status" value="1"/>
</dbReference>
<evidence type="ECO:0000256" key="6">
    <source>
        <dbReference type="ARBA" id="ARBA00023170"/>
    </source>
</evidence>
<proteinExistence type="predicted"/>
<dbReference type="InterPro" id="IPR017452">
    <property type="entry name" value="GPCR_Rhodpsn_7TM"/>
</dbReference>
<sequence length="313" mass="35730">MEVATFMTLYIQPLICGFGFLVNFLATCVFTSKYLRLNSSNFYLASLSGSSCVYMLSVLLAWLEVVQVPVIHRDGVCQTVVFLTYVTSFLTVWLVTVITFEHYVIVHHITAVRFVCQRRKAKILVSCLVVLSIALYSMSLWSTGVENKSGSRFCTPRYGQTAIILNHVLFYIDTLATLLLPGILTLALICACVSRQLLWRNIAVSCLRHHRNVRISRRERSLLRIARALLLISISHVMFSGPSFIFRLRYQISTLISGKDTAVFSDNYINAILQILYYVSFTANFIIYVVFCANFRLGLKSIFHLHFFKCNQH</sequence>
<accession>K1QI05</accession>
<evidence type="ECO:0000256" key="1">
    <source>
        <dbReference type="ARBA" id="ARBA00004141"/>
    </source>
</evidence>
<dbReference type="InterPro" id="IPR000276">
    <property type="entry name" value="GPCR_Rhodpsn"/>
</dbReference>
<evidence type="ECO:0000256" key="5">
    <source>
        <dbReference type="ARBA" id="ARBA00023136"/>
    </source>
</evidence>
<evidence type="ECO:0000256" key="4">
    <source>
        <dbReference type="ARBA" id="ARBA00023040"/>
    </source>
</evidence>
<evidence type="ECO:0000256" key="3">
    <source>
        <dbReference type="ARBA" id="ARBA00022989"/>
    </source>
</evidence>
<keyword evidence="3" id="KW-1133">Transmembrane helix</keyword>
<dbReference type="PRINTS" id="PR00237">
    <property type="entry name" value="GPCRRHODOPSN"/>
</dbReference>
<keyword evidence="6" id="KW-0675">Receptor</keyword>
<evidence type="ECO:0000256" key="7">
    <source>
        <dbReference type="ARBA" id="ARBA00023224"/>
    </source>
</evidence>
<reference evidence="9" key="1">
    <citation type="journal article" date="2012" name="Nature">
        <title>The oyster genome reveals stress adaptation and complexity of shell formation.</title>
        <authorList>
            <person name="Zhang G."/>
            <person name="Fang X."/>
            <person name="Guo X."/>
            <person name="Li L."/>
            <person name="Luo R."/>
            <person name="Xu F."/>
            <person name="Yang P."/>
            <person name="Zhang L."/>
            <person name="Wang X."/>
            <person name="Qi H."/>
            <person name="Xiong Z."/>
            <person name="Que H."/>
            <person name="Xie Y."/>
            <person name="Holland P.W."/>
            <person name="Paps J."/>
            <person name="Zhu Y."/>
            <person name="Wu F."/>
            <person name="Chen Y."/>
            <person name="Wang J."/>
            <person name="Peng C."/>
            <person name="Meng J."/>
            <person name="Yang L."/>
            <person name="Liu J."/>
            <person name="Wen B."/>
            <person name="Zhang N."/>
            <person name="Huang Z."/>
            <person name="Zhu Q."/>
            <person name="Feng Y."/>
            <person name="Mount A."/>
            <person name="Hedgecock D."/>
            <person name="Xu Z."/>
            <person name="Liu Y."/>
            <person name="Domazet-Loso T."/>
            <person name="Du Y."/>
            <person name="Sun X."/>
            <person name="Zhang S."/>
            <person name="Liu B."/>
            <person name="Cheng P."/>
            <person name="Jiang X."/>
            <person name="Li J."/>
            <person name="Fan D."/>
            <person name="Wang W."/>
            <person name="Fu W."/>
            <person name="Wang T."/>
            <person name="Wang B."/>
            <person name="Zhang J."/>
            <person name="Peng Z."/>
            <person name="Li Y."/>
            <person name="Li N."/>
            <person name="Wang J."/>
            <person name="Chen M."/>
            <person name="He Y."/>
            <person name="Tan F."/>
            <person name="Song X."/>
            <person name="Zheng Q."/>
            <person name="Huang R."/>
            <person name="Yang H."/>
            <person name="Du X."/>
            <person name="Chen L."/>
            <person name="Yang M."/>
            <person name="Gaffney P.M."/>
            <person name="Wang S."/>
            <person name="Luo L."/>
            <person name="She Z."/>
            <person name="Ming Y."/>
            <person name="Huang W."/>
            <person name="Zhang S."/>
            <person name="Huang B."/>
            <person name="Zhang Y."/>
            <person name="Qu T."/>
            <person name="Ni P."/>
            <person name="Miao G."/>
            <person name="Wang J."/>
            <person name="Wang Q."/>
            <person name="Steinberg C.E."/>
            <person name="Wang H."/>
            <person name="Li N."/>
            <person name="Qian L."/>
            <person name="Zhang G."/>
            <person name="Li Y."/>
            <person name="Yang H."/>
            <person name="Liu X."/>
            <person name="Wang J."/>
            <person name="Yin Y."/>
            <person name="Wang J."/>
        </authorList>
    </citation>
    <scope>NUCLEOTIDE SEQUENCE [LARGE SCALE GENOMIC DNA]</scope>
    <source>
        <strain evidence="9">05x7-T-G4-1.051#20</strain>
    </source>
</reference>
<gene>
    <name evidence="9" type="ORF">CGI_10007597</name>
</gene>
<dbReference type="PANTHER" id="PTHR24243:SF230">
    <property type="entry name" value="G-PROTEIN COUPLED RECEPTORS FAMILY 1 PROFILE DOMAIN-CONTAINING PROTEIN"/>
    <property type="match status" value="1"/>
</dbReference>
<name>K1QI05_MAGGI</name>
<dbReference type="GO" id="GO:0005886">
    <property type="term" value="C:plasma membrane"/>
    <property type="evidence" value="ECO:0007669"/>
    <property type="project" value="TreeGrafter"/>
</dbReference>
<keyword evidence="5" id="KW-0472">Membrane</keyword>
<protein>
    <recommendedName>
        <fullName evidence="8">G-protein coupled receptors family 1 profile domain-containing protein</fullName>
    </recommendedName>
</protein>
<comment type="subcellular location">
    <subcellularLocation>
        <location evidence="1">Membrane</location>
        <topology evidence="1">Multi-pass membrane protein</topology>
    </subcellularLocation>
</comment>
<dbReference type="InParanoid" id="K1QI05"/>
<keyword evidence="7" id="KW-0807">Transducer</keyword>
<keyword evidence="4" id="KW-0297">G-protein coupled receptor</keyword>
<dbReference type="PANTHER" id="PTHR24243">
    <property type="entry name" value="G-PROTEIN COUPLED RECEPTOR"/>
    <property type="match status" value="1"/>
</dbReference>
<keyword evidence="2" id="KW-0812">Transmembrane</keyword>
<dbReference type="EMBL" id="JH817457">
    <property type="protein sequence ID" value="EKC36417.1"/>
    <property type="molecule type" value="Genomic_DNA"/>
</dbReference>
<dbReference type="Pfam" id="PF00001">
    <property type="entry name" value="7tm_1"/>
    <property type="match status" value="1"/>
</dbReference>
<dbReference type="HOGENOM" id="CLU_009579_24_0_1"/>
<feature type="domain" description="G-protein coupled receptors family 1 profile" evidence="8">
    <location>
        <begin position="22"/>
        <end position="288"/>
    </location>
</feature>